<dbReference type="InterPro" id="IPR031107">
    <property type="entry name" value="Small_HSP"/>
</dbReference>
<reference evidence="4 5" key="1">
    <citation type="journal article" date="2023" name="Microbiol. Spectr.">
        <title>Symbiosis of Carpenter Bees with Uncharacterized Lactic Acid Bacteria Showing NAD Auxotrophy.</title>
        <authorList>
            <person name="Kawasaki S."/>
            <person name="Ozawa K."/>
            <person name="Mori T."/>
            <person name="Yamamoto A."/>
            <person name="Ito M."/>
            <person name="Ohkuma M."/>
            <person name="Sakamoto M."/>
            <person name="Matsutani M."/>
        </authorList>
    </citation>
    <scope>NUCLEOTIDE SEQUENCE [LARGE SCALE GENOMIC DNA]</scope>
    <source>
        <strain evidence="4 5">KimC2</strain>
    </source>
</reference>
<dbReference type="Pfam" id="PF00011">
    <property type="entry name" value="HSP20"/>
    <property type="match status" value="1"/>
</dbReference>
<dbReference type="CDD" id="cd06471">
    <property type="entry name" value="ACD_LpsHSP_like"/>
    <property type="match status" value="1"/>
</dbReference>
<dbReference type="Gene3D" id="2.60.40.790">
    <property type="match status" value="1"/>
</dbReference>
<dbReference type="AlphaFoldDB" id="A0AAU9DQY7"/>
<dbReference type="PANTHER" id="PTHR11527">
    <property type="entry name" value="HEAT-SHOCK PROTEIN 20 FAMILY MEMBER"/>
    <property type="match status" value="1"/>
</dbReference>
<evidence type="ECO:0000256" key="2">
    <source>
        <dbReference type="RuleBase" id="RU003616"/>
    </source>
</evidence>
<keyword evidence="5" id="KW-1185">Reference proteome</keyword>
<organism evidence="4 5">
    <name type="scientific">Xylocopilactobacillus apis</name>
    <dbReference type="NCBI Taxonomy" id="2932183"/>
    <lineage>
        <taxon>Bacteria</taxon>
        <taxon>Bacillati</taxon>
        <taxon>Bacillota</taxon>
        <taxon>Bacilli</taxon>
        <taxon>Lactobacillales</taxon>
        <taxon>Lactobacillaceae</taxon>
        <taxon>Xylocopilactobacillus</taxon>
    </lineage>
</organism>
<comment type="similarity">
    <text evidence="1 2">Belongs to the small heat shock protein (HSP20) family.</text>
</comment>
<dbReference type="RefSeq" id="WP_317696705.1">
    <property type="nucleotide sequence ID" value="NZ_AP026801.1"/>
</dbReference>
<sequence length="147" mass="17220">MANEIANRNNDWFGFPADPFFNDDWDLFSRNFPAHRTLTNMLTDVKESKDKYEVAVDIPGVDKNKINIDYHNDELKVSYHNEKTNEEKDKEGRLIHSERKFGSFQRIYTFPDINPEKIAAEYKDGVLHITLPKVSAESKNTKRIEIK</sequence>
<dbReference type="EMBL" id="AP026801">
    <property type="protein sequence ID" value="BDR57548.1"/>
    <property type="molecule type" value="Genomic_DNA"/>
</dbReference>
<protein>
    <submittedName>
        <fullName evidence="4">Molecular chaperone</fullName>
    </submittedName>
</protein>
<dbReference type="SUPFAM" id="SSF49764">
    <property type="entry name" value="HSP20-like chaperones"/>
    <property type="match status" value="1"/>
</dbReference>
<evidence type="ECO:0000259" key="3">
    <source>
        <dbReference type="PROSITE" id="PS01031"/>
    </source>
</evidence>
<accession>A0AAU9DQY7</accession>
<dbReference type="InterPro" id="IPR008978">
    <property type="entry name" value="HSP20-like_chaperone"/>
</dbReference>
<evidence type="ECO:0000313" key="5">
    <source>
        <dbReference type="Proteomes" id="UP001321804"/>
    </source>
</evidence>
<feature type="domain" description="SHSP" evidence="3">
    <location>
        <begin position="33"/>
        <end position="147"/>
    </location>
</feature>
<evidence type="ECO:0000313" key="4">
    <source>
        <dbReference type="EMBL" id="BDR57548.1"/>
    </source>
</evidence>
<dbReference type="InterPro" id="IPR002068">
    <property type="entry name" value="A-crystallin/Hsp20_dom"/>
</dbReference>
<evidence type="ECO:0000256" key="1">
    <source>
        <dbReference type="PROSITE-ProRule" id="PRU00285"/>
    </source>
</evidence>
<dbReference type="KEGG" id="xak:KIMC2_21100"/>
<dbReference type="PROSITE" id="PS01031">
    <property type="entry name" value="SHSP"/>
    <property type="match status" value="1"/>
</dbReference>
<name>A0AAU9DQY7_9LACO</name>
<dbReference type="Proteomes" id="UP001321804">
    <property type="component" value="Chromosome"/>
</dbReference>
<gene>
    <name evidence="4" type="ORF">KIMC2_21100</name>
</gene>
<proteinExistence type="inferred from homology"/>